<keyword evidence="3" id="KW-1185">Reference proteome</keyword>
<comment type="caution">
    <text evidence="2">The sequence shown here is derived from an EMBL/GenBank/DDBJ whole genome shotgun (WGS) entry which is preliminary data.</text>
</comment>
<feature type="compositionally biased region" description="Basic and acidic residues" evidence="1">
    <location>
        <begin position="16"/>
        <end position="29"/>
    </location>
</feature>
<evidence type="ECO:0000256" key="1">
    <source>
        <dbReference type="SAM" id="MobiDB-lite"/>
    </source>
</evidence>
<organism evidence="2 3">
    <name type="scientific">Petrolisthes cinctipes</name>
    <name type="common">Flat porcelain crab</name>
    <dbReference type="NCBI Taxonomy" id="88211"/>
    <lineage>
        <taxon>Eukaryota</taxon>
        <taxon>Metazoa</taxon>
        <taxon>Ecdysozoa</taxon>
        <taxon>Arthropoda</taxon>
        <taxon>Crustacea</taxon>
        <taxon>Multicrustacea</taxon>
        <taxon>Malacostraca</taxon>
        <taxon>Eumalacostraca</taxon>
        <taxon>Eucarida</taxon>
        <taxon>Decapoda</taxon>
        <taxon>Pleocyemata</taxon>
        <taxon>Anomura</taxon>
        <taxon>Galatheoidea</taxon>
        <taxon>Porcellanidae</taxon>
        <taxon>Petrolisthes</taxon>
    </lineage>
</organism>
<feature type="compositionally biased region" description="Basic residues" evidence="1">
    <location>
        <begin position="1"/>
        <end position="11"/>
    </location>
</feature>
<evidence type="ECO:0000313" key="3">
    <source>
        <dbReference type="Proteomes" id="UP001286313"/>
    </source>
</evidence>
<dbReference type="Proteomes" id="UP001286313">
    <property type="component" value="Unassembled WGS sequence"/>
</dbReference>
<protein>
    <submittedName>
        <fullName evidence="2">Uncharacterized protein</fullName>
    </submittedName>
</protein>
<reference evidence="2" key="1">
    <citation type="submission" date="2023-10" db="EMBL/GenBank/DDBJ databases">
        <title>Genome assemblies of two species of porcelain crab, Petrolisthes cinctipes and Petrolisthes manimaculis (Anomura: Porcellanidae).</title>
        <authorList>
            <person name="Angst P."/>
        </authorList>
    </citation>
    <scope>NUCLEOTIDE SEQUENCE</scope>
    <source>
        <strain evidence="2">PB745_01</strain>
        <tissue evidence="2">Gill</tissue>
    </source>
</reference>
<dbReference type="EMBL" id="JAWQEG010003508">
    <property type="protein sequence ID" value="KAK3865878.1"/>
    <property type="molecule type" value="Genomic_DNA"/>
</dbReference>
<proteinExistence type="predicted"/>
<evidence type="ECO:0000313" key="2">
    <source>
        <dbReference type="EMBL" id="KAK3865878.1"/>
    </source>
</evidence>
<name>A0AAE1F3E3_PETCI</name>
<dbReference type="AlphaFoldDB" id="A0AAE1F3E3"/>
<accession>A0AAE1F3E3</accession>
<gene>
    <name evidence="2" type="ORF">Pcinc_028544</name>
</gene>
<feature type="region of interest" description="Disordered" evidence="1">
    <location>
        <begin position="1"/>
        <end position="40"/>
    </location>
</feature>
<sequence length="81" mass="9066">MKQIPKGHKVRTGAQGDDKRCQRASEAHTHSKRQQQQQQLTTVDEILPVCLPDTHLALDSDSDRLDWYGERVGGKAASERG</sequence>